<keyword evidence="2" id="KW-1185">Reference proteome</keyword>
<organism evidence="1 2">
    <name type="scientific">Salix udensis</name>
    <dbReference type="NCBI Taxonomy" id="889485"/>
    <lineage>
        <taxon>Eukaryota</taxon>
        <taxon>Viridiplantae</taxon>
        <taxon>Streptophyta</taxon>
        <taxon>Embryophyta</taxon>
        <taxon>Tracheophyta</taxon>
        <taxon>Spermatophyta</taxon>
        <taxon>Magnoliopsida</taxon>
        <taxon>eudicotyledons</taxon>
        <taxon>Gunneridae</taxon>
        <taxon>Pentapetalae</taxon>
        <taxon>rosids</taxon>
        <taxon>fabids</taxon>
        <taxon>Malpighiales</taxon>
        <taxon>Salicaceae</taxon>
        <taxon>Saliceae</taxon>
        <taxon>Salix</taxon>
    </lineage>
</organism>
<proteinExistence type="predicted"/>
<dbReference type="Proteomes" id="UP001162972">
    <property type="component" value="Chromosome 2"/>
</dbReference>
<accession>A0AAD6JKZ1</accession>
<dbReference type="EMBL" id="JAPFFJ010000017">
    <property type="protein sequence ID" value="KAJ6405945.1"/>
    <property type="molecule type" value="Genomic_DNA"/>
</dbReference>
<protein>
    <submittedName>
        <fullName evidence="1">Uncharacterized protein</fullName>
    </submittedName>
</protein>
<dbReference type="Gene3D" id="3.50.30.30">
    <property type="match status" value="1"/>
</dbReference>
<sequence length="150" mass="16260">MGARISIEGEAINFDNVGKSPVHQLISAMSAKNTYAETATQILWVGDMIKEKIVICENDDDKHSQYVKKQEVQSSGGIGIVLVDKKTRGFADNFMEFPMTVTSSKDAAEVPDIAAPGADMVAAWSNPSWSPSAIKSAMLTRGEKICNNQH</sequence>
<evidence type="ECO:0000313" key="2">
    <source>
        <dbReference type="Proteomes" id="UP001162972"/>
    </source>
</evidence>
<evidence type="ECO:0000313" key="1">
    <source>
        <dbReference type="EMBL" id="KAJ6405945.1"/>
    </source>
</evidence>
<name>A0AAD6JKZ1_9ROSI</name>
<dbReference type="AlphaFoldDB" id="A0AAD6JKZ1"/>
<gene>
    <name evidence="1" type="ORF">OIU84_013836</name>
</gene>
<comment type="caution">
    <text evidence="1">The sequence shown here is derived from an EMBL/GenBank/DDBJ whole genome shotgun (WGS) entry which is preliminary data.</text>
</comment>
<reference evidence="1 2" key="1">
    <citation type="journal article" date="2023" name="Int. J. Mol. Sci.">
        <title>De Novo Assembly and Annotation of 11 Diverse Shrub Willow (Salix) Genomes Reveals Novel Gene Organization in Sex-Linked Regions.</title>
        <authorList>
            <person name="Hyden B."/>
            <person name="Feng K."/>
            <person name="Yates T.B."/>
            <person name="Jawdy S."/>
            <person name="Cereghino C."/>
            <person name="Smart L.B."/>
            <person name="Muchero W."/>
        </authorList>
    </citation>
    <scope>NUCLEOTIDE SEQUENCE [LARGE SCALE GENOMIC DNA]</scope>
    <source>
        <tissue evidence="1">Shoot tip</tissue>
    </source>
</reference>